<protein>
    <recommendedName>
        <fullName evidence="4">Coiled-coil domain-containing protein 6</fullName>
    </recommendedName>
</protein>
<feature type="compositionally biased region" description="Pro residues" evidence="1">
    <location>
        <begin position="234"/>
        <end position="243"/>
    </location>
</feature>
<feature type="compositionally biased region" description="Basic and acidic residues" evidence="1">
    <location>
        <begin position="183"/>
        <end position="196"/>
    </location>
</feature>
<dbReference type="PANTHER" id="PTHR15276">
    <property type="entry name" value="H4 D10S170 PROTEIN-RELATED"/>
    <property type="match status" value="1"/>
</dbReference>
<dbReference type="Proteomes" id="UP001301350">
    <property type="component" value="Unassembled WGS sequence"/>
</dbReference>
<dbReference type="AlphaFoldDB" id="A0AAV9J174"/>
<dbReference type="Pfam" id="PF09755">
    <property type="entry name" value="DUF2046"/>
    <property type="match status" value="1"/>
</dbReference>
<accession>A0AAV9J174</accession>
<feature type="region of interest" description="Disordered" evidence="1">
    <location>
        <begin position="1"/>
        <end position="41"/>
    </location>
</feature>
<name>A0AAV9J174_CYACA</name>
<evidence type="ECO:0008006" key="4">
    <source>
        <dbReference type="Google" id="ProtNLM"/>
    </source>
</evidence>
<organism evidence="2 3">
    <name type="scientific">Cyanidium caldarium</name>
    <name type="common">Red alga</name>
    <dbReference type="NCBI Taxonomy" id="2771"/>
    <lineage>
        <taxon>Eukaryota</taxon>
        <taxon>Rhodophyta</taxon>
        <taxon>Bangiophyceae</taxon>
        <taxon>Cyanidiales</taxon>
        <taxon>Cyanidiaceae</taxon>
        <taxon>Cyanidium</taxon>
    </lineage>
</organism>
<evidence type="ECO:0000313" key="3">
    <source>
        <dbReference type="Proteomes" id="UP001301350"/>
    </source>
</evidence>
<dbReference type="InterPro" id="IPR019152">
    <property type="entry name" value="DUF2046"/>
</dbReference>
<feature type="region of interest" description="Disordered" evidence="1">
    <location>
        <begin position="163"/>
        <end position="260"/>
    </location>
</feature>
<sequence>MAADGDDTAAGGGPQRPAPGDEPGVAGANNTAPGAADAEHRLAELERALACERRLRQNAEAEVQHLKEQSVRMQQQLEFEEEALTNKLNKRLMGLKLEKEKLVQDIEREEEYLTNTLQQRMEQLKREKVDMENALEAEQEAIVNKLQRQVDKLVREKAALERQLSKHARSSLDRQATTPSDSESEREMLLRRRSLAEEGGVAERPAPGSARRLFESMASARAQRWAGRQRDSPGRPPPPPPPSSATSSAAASQSSTPQRE</sequence>
<feature type="compositionally biased region" description="Low complexity" evidence="1">
    <location>
        <begin position="244"/>
        <end position="260"/>
    </location>
</feature>
<proteinExistence type="predicted"/>
<gene>
    <name evidence="2" type="ORF">CDCA_CDCA17G4365</name>
</gene>
<dbReference type="EMBL" id="JANCYW010000017">
    <property type="protein sequence ID" value="KAK4538340.1"/>
    <property type="molecule type" value="Genomic_DNA"/>
</dbReference>
<evidence type="ECO:0000256" key="1">
    <source>
        <dbReference type="SAM" id="MobiDB-lite"/>
    </source>
</evidence>
<comment type="caution">
    <text evidence="2">The sequence shown here is derived from an EMBL/GenBank/DDBJ whole genome shotgun (WGS) entry which is preliminary data.</text>
</comment>
<keyword evidence="3" id="KW-1185">Reference proteome</keyword>
<reference evidence="2 3" key="1">
    <citation type="submission" date="2022-07" db="EMBL/GenBank/DDBJ databases">
        <title>Genome-wide signatures of adaptation to extreme environments.</title>
        <authorList>
            <person name="Cho C.H."/>
            <person name="Yoon H.S."/>
        </authorList>
    </citation>
    <scope>NUCLEOTIDE SEQUENCE [LARGE SCALE GENOMIC DNA]</scope>
    <source>
        <strain evidence="2 3">DBV 063 E5</strain>
    </source>
</reference>
<dbReference type="PANTHER" id="PTHR15276:SF0">
    <property type="entry name" value="COILED-COIL DOMAIN-CONTAINING PROTEIN 6"/>
    <property type="match status" value="1"/>
</dbReference>
<evidence type="ECO:0000313" key="2">
    <source>
        <dbReference type="EMBL" id="KAK4538340.1"/>
    </source>
</evidence>